<dbReference type="InterPro" id="IPR047754">
    <property type="entry name" value="T3SS_SctI-like"/>
</dbReference>
<reference evidence="1 2" key="1">
    <citation type="submission" date="2019-04" db="EMBL/GenBank/DDBJ databases">
        <authorList>
            <person name="Li M."/>
            <person name="Gao C."/>
        </authorList>
    </citation>
    <scope>NUCLEOTIDE SEQUENCE [LARGE SCALE GENOMIC DNA]</scope>
    <source>
        <strain evidence="1 2">BGMRC 2031</strain>
    </source>
</reference>
<gene>
    <name evidence="1" type="ORF">FCN80_23875</name>
</gene>
<name>A0ABY2SII2_9HYPH</name>
<dbReference type="Proteomes" id="UP000305202">
    <property type="component" value="Unassembled WGS sequence"/>
</dbReference>
<dbReference type="EMBL" id="SZPQ01000061">
    <property type="protein sequence ID" value="TKI02799.1"/>
    <property type="molecule type" value="Genomic_DNA"/>
</dbReference>
<sequence>MSIESIAAIGARQTADISPGLGDVASINDIIKESMAQTTADVVDRQQQISRMLNADNLDDPAALGLIQKTMLVYGNTVAFIGTAARKMVGTVETLLRS</sequence>
<organism evidence="1 2">
    <name type="scientific">Martelella alba</name>
    <dbReference type="NCBI Taxonomy" id="2590451"/>
    <lineage>
        <taxon>Bacteria</taxon>
        <taxon>Pseudomonadati</taxon>
        <taxon>Pseudomonadota</taxon>
        <taxon>Alphaproteobacteria</taxon>
        <taxon>Hyphomicrobiales</taxon>
        <taxon>Aurantimonadaceae</taxon>
        <taxon>Martelella</taxon>
    </lineage>
</organism>
<dbReference type="NCBIfam" id="NF038054">
    <property type="entry name" value="T3SS_SctI"/>
    <property type="match status" value="1"/>
</dbReference>
<evidence type="ECO:0008006" key="3">
    <source>
        <dbReference type="Google" id="ProtNLM"/>
    </source>
</evidence>
<accession>A0ABY2SII2</accession>
<proteinExistence type="predicted"/>
<evidence type="ECO:0000313" key="1">
    <source>
        <dbReference type="EMBL" id="TKI02799.1"/>
    </source>
</evidence>
<keyword evidence="2" id="KW-1185">Reference proteome</keyword>
<evidence type="ECO:0000313" key="2">
    <source>
        <dbReference type="Proteomes" id="UP000305202"/>
    </source>
</evidence>
<protein>
    <recommendedName>
        <fullName evidence="3">Type III secretion system major needle protein (YscF/MxiH/PrgI family)</fullName>
    </recommendedName>
</protein>
<comment type="caution">
    <text evidence="1">The sequence shown here is derived from an EMBL/GenBank/DDBJ whole genome shotgun (WGS) entry which is preliminary data.</text>
</comment>
<dbReference type="RefSeq" id="WP_136992822.1">
    <property type="nucleotide sequence ID" value="NZ_SZPQ01000061.1"/>
</dbReference>